<dbReference type="CDD" id="cd08504">
    <property type="entry name" value="PBP2_OppA"/>
    <property type="match status" value="1"/>
</dbReference>
<gene>
    <name evidence="8" type="ORF">CBF30_10025</name>
</gene>
<dbReference type="Proteomes" id="UP000288669">
    <property type="component" value="Unassembled WGS sequence"/>
</dbReference>
<feature type="domain" description="Solute-binding protein family 5" evidence="7">
    <location>
        <begin position="94"/>
        <end position="476"/>
    </location>
</feature>
<dbReference type="Pfam" id="PF00496">
    <property type="entry name" value="SBP_bac_5"/>
    <property type="match status" value="1"/>
</dbReference>
<protein>
    <submittedName>
        <fullName evidence="8">Peptide ABC transporter substrate-binding protein</fullName>
    </submittedName>
</protein>
<sequence>MKKYRVLYASILVLASLSLVACGNSKNSTSSNGSGQSKSTNKLASKQEITVVAQQEITSADPSLSTDVVSGEAITNTYEGIYRLNAKNELELAGATDVEVSKDGLTYTIQLRKDAKWSNGDSVTANDYVFAWQRAVDPATASEYSYIFAPVTNASEIVEGKKAKSELGIQAINDWELKVTLTQPTSYFKYLLSFTTFYPLNQKVVEKYGKEYASTSDKAVYNGPFTLKDFDGAGTDTKWTYAKNTQYWDKKQVKLNKVNVSVVKEASTSLSLFQEGKMDDIILTGELAQQMANEKEFSSEKQAGTYYLELNQSKADSPFKNENVRKAIAYAIDRNALAKNILGDGSIAAKSLVPEDMSKNPKTGTDFVKEADVSATYSKKKAKDYWAKAKKELGISNLTIDLLSSDNDSSKKNTEYIQSVLQENLDGVKVTTSPVPLSVRIERSNAGNFDMVLGGWSADYPDPSSFLDLFVTGNSYNRGRYSSKGYDQAVKAATTTNANDENKRWSDYITAAQVIDHDMGVVPLYQKAEAHMRNSKLKGVAVHPTGAHHEYKWAYLTK</sequence>
<comment type="caution">
    <text evidence="8">The sequence shown here is derived from an EMBL/GenBank/DDBJ whole genome shotgun (WGS) entry which is preliminary data.</text>
</comment>
<dbReference type="PROSITE" id="PS51257">
    <property type="entry name" value="PROKAR_LIPOPROTEIN"/>
    <property type="match status" value="1"/>
</dbReference>
<dbReference type="Gene3D" id="3.90.76.10">
    <property type="entry name" value="Dipeptide-binding Protein, Domain 1"/>
    <property type="match status" value="1"/>
</dbReference>
<dbReference type="OrthoDB" id="2255988at2"/>
<accession>A0A430AFQ4</accession>
<feature type="chain" id="PRO_5039455342" evidence="6">
    <location>
        <begin position="22"/>
        <end position="558"/>
    </location>
</feature>
<keyword evidence="5" id="KW-0653">Protein transport</keyword>
<keyword evidence="9" id="KW-1185">Reference proteome</keyword>
<comment type="similarity">
    <text evidence="2">Belongs to the bacterial solute-binding protein 5 family.</text>
</comment>
<dbReference type="InterPro" id="IPR039424">
    <property type="entry name" value="SBP_5"/>
</dbReference>
<dbReference type="PANTHER" id="PTHR30290:SF10">
    <property type="entry name" value="PERIPLASMIC OLIGOPEPTIDE-BINDING PROTEIN-RELATED"/>
    <property type="match status" value="1"/>
</dbReference>
<dbReference type="Gene3D" id="3.10.105.10">
    <property type="entry name" value="Dipeptide-binding Protein, Domain 3"/>
    <property type="match status" value="1"/>
</dbReference>
<keyword evidence="4 6" id="KW-0732">Signal</keyword>
<dbReference type="AlphaFoldDB" id="A0A430AFQ4"/>
<evidence type="ECO:0000313" key="8">
    <source>
        <dbReference type="EMBL" id="RSU06573.1"/>
    </source>
</evidence>
<evidence type="ECO:0000259" key="7">
    <source>
        <dbReference type="Pfam" id="PF00496"/>
    </source>
</evidence>
<dbReference type="FunFam" id="3.90.76.10:FF:000001">
    <property type="entry name" value="Oligopeptide ABC transporter substrate-binding protein"/>
    <property type="match status" value="1"/>
</dbReference>
<proteinExistence type="inferred from homology"/>
<evidence type="ECO:0000313" key="9">
    <source>
        <dbReference type="Proteomes" id="UP000288669"/>
    </source>
</evidence>
<evidence type="ECO:0000256" key="3">
    <source>
        <dbReference type="ARBA" id="ARBA00022448"/>
    </source>
</evidence>
<dbReference type="InterPro" id="IPR023765">
    <property type="entry name" value="SBP_5_CS"/>
</dbReference>
<evidence type="ECO:0000256" key="2">
    <source>
        <dbReference type="ARBA" id="ARBA00005695"/>
    </source>
</evidence>
<dbReference type="InterPro" id="IPR000914">
    <property type="entry name" value="SBP_5_dom"/>
</dbReference>
<reference evidence="8 9" key="1">
    <citation type="submission" date="2017-05" db="EMBL/GenBank/DDBJ databases">
        <title>Vagococcus spp. assemblies.</title>
        <authorList>
            <person name="Gulvik C.A."/>
        </authorList>
    </citation>
    <scope>NUCLEOTIDE SEQUENCE [LARGE SCALE GENOMIC DNA]</scope>
    <source>
        <strain evidence="8 9">DSM 24756</strain>
    </source>
</reference>
<dbReference type="Gene3D" id="3.40.190.10">
    <property type="entry name" value="Periplasmic binding protein-like II"/>
    <property type="match status" value="1"/>
</dbReference>
<evidence type="ECO:0000256" key="6">
    <source>
        <dbReference type="SAM" id="SignalP"/>
    </source>
</evidence>
<evidence type="ECO:0000256" key="4">
    <source>
        <dbReference type="ARBA" id="ARBA00022729"/>
    </source>
</evidence>
<dbReference type="SUPFAM" id="SSF53850">
    <property type="entry name" value="Periplasmic binding protein-like II"/>
    <property type="match status" value="1"/>
</dbReference>
<dbReference type="FunFam" id="3.10.105.10:FF:000001">
    <property type="entry name" value="Oligopeptide ABC transporter, oligopeptide-binding protein"/>
    <property type="match status" value="1"/>
</dbReference>
<evidence type="ECO:0000256" key="1">
    <source>
        <dbReference type="ARBA" id="ARBA00004193"/>
    </source>
</evidence>
<dbReference type="PROSITE" id="PS01040">
    <property type="entry name" value="SBP_BACTERIAL_5"/>
    <property type="match status" value="1"/>
</dbReference>
<dbReference type="GO" id="GO:0030288">
    <property type="term" value="C:outer membrane-bounded periplasmic space"/>
    <property type="evidence" value="ECO:0007669"/>
    <property type="project" value="UniProtKB-ARBA"/>
</dbReference>
<dbReference type="RefSeq" id="WP_126826150.1">
    <property type="nucleotide sequence ID" value="NZ_JBHLWU010000001.1"/>
</dbReference>
<dbReference type="GO" id="GO:0015833">
    <property type="term" value="P:peptide transport"/>
    <property type="evidence" value="ECO:0007669"/>
    <property type="project" value="UniProtKB-KW"/>
</dbReference>
<feature type="signal peptide" evidence="6">
    <location>
        <begin position="1"/>
        <end position="21"/>
    </location>
</feature>
<dbReference type="EMBL" id="NGJZ01000003">
    <property type="protein sequence ID" value="RSU06573.1"/>
    <property type="molecule type" value="Genomic_DNA"/>
</dbReference>
<dbReference type="PIRSF" id="PIRSF002741">
    <property type="entry name" value="MppA"/>
    <property type="match status" value="1"/>
</dbReference>
<evidence type="ECO:0000256" key="5">
    <source>
        <dbReference type="ARBA" id="ARBA00022856"/>
    </source>
</evidence>
<dbReference type="InterPro" id="IPR030678">
    <property type="entry name" value="Peptide/Ni-bd"/>
</dbReference>
<keyword evidence="3" id="KW-0813">Transport</keyword>
<name>A0A430AFQ4_9ENTE</name>
<comment type="subcellular location">
    <subcellularLocation>
        <location evidence="1">Cell membrane</location>
        <topology evidence="1">Lipid-anchor</topology>
    </subcellularLocation>
</comment>
<organism evidence="8 9">
    <name type="scientific">Vagococcus entomophilus</name>
    <dbReference type="NCBI Taxonomy" id="1160095"/>
    <lineage>
        <taxon>Bacteria</taxon>
        <taxon>Bacillati</taxon>
        <taxon>Bacillota</taxon>
        <taxon>Bacilli</taxon>
        <taxon>Lactobacillales</taxon>
        <taxon>Enterococcaceae</taxon>
        <taxon>Vagococcus</taxon>
    </lineage>
</organism>
<keyword evidence="5" id="KW-0571">Peptide transport</keyword>
<dbReference type="PANTHER" id="PTHR30290">
    <property type="entry name" value="PERIPLASMIC BINDING COMPONENT OF ABC TRANSPORTER"/>
    <property type="match status" value="1"/>
</dbReference>
<dbReference type="GO" id="GO:0043190">
    <property type="term" value="C:ATP-binding cassette (ABC) transporter complex"/>
    <property type="evidence" value="ECO:0007669"/>
    <property type="project" value="InterPro"/>
</dbReference>
<dbReference type="GO" id="GO:1904680">
    <property type="term" value="F:peptide transmembrane transporter activity"/>
    <property type="evidence" value="ECO:0007669"/>
    <property type="project" value="TreeGrafter"/>
</dbReference>